<evidence type="ECO:0008006" key="4">
    <source>
        <dbReference type="Google" id="ProtNLM"/>
    </source>
</evidence>
<reference evidence="2" key="1">
    <citation type="submission" date="2021-06" db="EMBL/GenBank/DDBJ databases">
        <authorList>
            <person name="Arsene-Ploetze F."/>
        </authorList>
    </citation>
    <scope>NUCLEOTIDE SEQUENCE</scope>
    <source>
        <strain evidence="2">SBRY1</strain>
    </source>
</reference>
<dbReference type="Gene3D" id="3.30.470.20">
    <property type="entry name" value="ATP-grasp fold, B domain"/>
    <property type="match status" value="1"/>
</dbReference>
<dbReference type="RefSeq" id="WP_205048084.1">
    <property type="nucleotide sequence ID" value="NZ_CAJVAX010000018.1"/>
</dbReference>
<sequence length="340" mass="36592">MADGHQDFLSQLTSPDHTLDVRPRTEPAVVLLSRACDADLDAVQRLLAGAGIRTARLNADELADTGITVDPQRRAARLHGRWLTPTVTWTRHFAPAAIEGTGDPARIAFLRESWQAAAVSLAGVSGTSLPASAPAPLAQLELARRHGVAVPRTLVTTDPYRAFAEFGCRRLVVKAVHRHFVEPEPGRPRGVFPVVVEQHTLSAGLGPPVVVQEYVEHEAELRVYYVAGQLYAFRIDKGSAAALWLAPDTVGVSAVPPPPSVAEATTRLATAMSLHFGAFDFLLCAGTPVFLEVNPDGDWRWAERKTHTTPVTAAVAAMLAALHRAAPDREEFPQTDGSDP</sequence>
<accession>A0A9W4H2B4</accession>
<name>A0A9W4H2B4_9ACTN</name>
<dbReference type="SUPFAM" id="SSF56059">
    <property type="entry name" value="Glutathione synthetase ATP-binding domain-like"/>
    <property type="match status" value="1"/>
</dbReference>
<evidence type="ECO:0000256" key="1">
    <source>
        <dbReference type="SAM" id="MobiDB-lite"/>
    </source>
</evidence>
<evidence type="ECO:0000313" key="3">
    <source>
        <dbReference type="Proteomes" id="UP001153328"/>
    </source>
</evidence>
<evidence type="ECO:0000313" key="2">
    <source>
        <dbReference type="EMBL" id="CAG7644994.1"/>
    </source>
</evidence>
<dbReference type="Proteomes" id="UP001153328">
    <property type="component" value="Unassembled WGS sequence"/>
</dbReference>
<gene>
    <name evidence="2" type="ORF">SBRY_40044</name>
</gene>
<comment type="caution">
    <text evidence="2">The sequence shown here is derived from an EMBL/GenBank/DDBJ whole genome shotgun (WGS) entry which is preliminary data.</text>
</comment>
<dbReference type="AlphaFoldDB" id="A0A9W4H2B4"/>
<proteinExistence type="predicted"/>
<organism evidence="2 3">
    <name type="scientific">Actinacidiphila bryophytorum</name>
    <dbReference type="NCBI Taxonomy" id="1436133"/>
    <lineage>
        <taxon>Bacteria</taxon>
        <taxon>Bacillati</taxon>
        <taxon>Actinomycetota</taxon>
        <taxon>Actinomycetes</taxon>
        <taxon>Kitasatosporales</taxon>
        <taxon>Streptomycetaceae</taxon>
        <taxon>Actinacidiphila</taxon>
    </lineage>
</organism>
<feature type="region of interest" description="Disordered" evidence="1">
    <location>
        <begin position="1"/>
        <end position="20"/>
    </location>
</feature>
<keyword evidence="3" id="KW-1185">Reference proteome</keyword>
<protein>
    <recommendedName>
        <fullName evidence="4">ATP-grasp domain-containing protein</fullName>
    </recommendedName>
</protein>
<dbReference type="EMBL" id="CAJVAX010000018">
    <property type="protein sequence ID" value="CAG7644994.1"/>
    <property type="molecule type" value="Genomic_DNA"/>
</dbReference>